<name>A0A2N0R102_9GLOM</name>
<proteinExistence type="predicted"/>
<dbReference type="EMBL" id="LLXH01001962">
    <property type="protein sequence ID" value="PKC56984.1"/>
    <property type="molecule type" value="Genomic_DNA"/>
</dbReference>
<keyword evidence="1" id="KW-1133">Transmembrane helix</keyword>
<sequence length="162" mass="18304">MVFSFSPSVNHHAGIGIILHSSLAMYVIRKQFYKDWLLSFFLQLPGRQDIFIIGNNKSISECHSTLVSCITAAFSAGAHVLLGGDLNAEFDCYLKNLSNPTISSPTHPLFRYLHLHQFEDLCAFDSLSPYLHLDLRVLNIYLVWIIFGLPLLFLLLIYGLTS</sequence>
<feature type="transmembrane region" description="Helical" evidence="1">
    <location>
        <begin position="138"/>
        <end position="160"/>
    </location>
</feature>
<evidence type="ECO:0000313" key="3">
    <source>
        <dbReference type="Proteomes" id="UP000232688"/>
    </source>
</evidence>
<comment type="caution">
    <text evidence="2">The sequence shown here is derived from an EMBL/GenBank/DDBJ whole genome shotgun (WGS) entry which is preliminary data.</text>
</comment>
<accession>A0A2N0R102</accession>
<organism evidence="2 3">
    <name type="scientific">Rhizophagus irregularis</name>
    <dbReference type="NCBI Taxonomy" id="588596"/>
    <lineage>
        <taxon>Eukaryota</taxon>
        <taxon>Fungi</taxon>
        <taxon>Fungi incertae sedis</taxon>
        <taxon>Mucoromycota</taxon>
        <taxon>Glomeromycotina</taxon>
        <taxon>Glomeromycetes</taxon>
        <taxon>Glomerales</taxon>
        <taxon>Glomeraceae</taxon>
        <taxon>Rhizophagus</taxon>
    </lineage>
</organism>
<dbReference type="VEuPathDB" id="FungiDB:RhiirA1_401745"/>
<dbReference type="VEuPathDB" id="FungiDB:RhiirFUN_024632"/>
<evidence type="ECO:0000313" key="2">
    <source>
        <dbReference type="EMBL" id="PKC56984.1"/>
    </source>
</evidence>
<evidence type="ECO:0000256" key="1">
    <source>
        <dbReference type="SAM" id="Phobius"/>
    </source>
</evidence>
<reference evidence="2 3" key="1">
    <citation type="submission" date="2017-10" db="EMBL/GenBank/DDBJ databases">
        <title>Extensive intraspecific genome diversity in a model arbuscular mycorrhizal fungus.</title>
        <authorList>
            <person name="Chen E.C.H."/>
            <person name="Morin E."/>
            <person name="Baudet D."/>
            <person name="Noel J."/>
            <person name="Ndikumana S."/>
            <person name="Charron P."/>
            <person name="St-Onge C."/>
            <person name="Giorgi J."/>
            <person name="Grigoriev I.V."/>
            <person name="Roux C."/>
            <person name="Martin F.M."/>
            <person name="Corradi N."/>
        </authorList>
    </citation>
    <scope>NUCLEOTIDE SEQUENCE [LARGE SCALE GENOMIC DNA]</scope>
    <source>
        <strain evidence="2 3">A1</strain>
    </source>
</reference>
<keyword evidence="1" id="KW-0472">Membrane</keyword>
<reference evidence="2 3" key="2">
    <citation type="submission" date="2017-10" db="EMBL/GenBank/DDBJ databases">
        <title>Genome analyses suggest a sexual origin of heterokaryosis in a supposedly ancient asexual fungus.</title>
        <authorList>
            <person name="Corradi N."/>
            <person name="Sedzielewska K."/>
            <person name="Noel J."/>
            <person name="Charron P."/>
            <person name="Farinelli L."/>
            <person name="Marton T."/>
            <person name="Kruger M."/>
            <person name="Pelin A."/>
            <person name="Brachmann A."/>
            <person name="Corradi N."/>
        </authorList>
    </citation>
    <scope>NUCLEOTIDE SEQUENCE [LARGE SCALE GENOMIC DNA]</scope>
    <source>
        <strain evidence="2 3">A1</strain>
    </source>
</reference>
<gene>
    <name evidence="2" type="ORF">RhiirA1_401745</name>
</gene>
<keyword evidence="1" id="KW-0812">Transmembrane</keyword>
<dbReference type="AlphaFoldDB" id="A0A2N0R102"/>
<dbReference type="Proteomes" id="UP000232688">
    <property type="component" value="Unassembled WGS sequence"/>
</dbReference>
<protein>
    <submittedName>
        <fullName evidence="2">Uncharacterized protein</fullName>
    </submittedName>
</protein>